<keyword evidence="4 9" id="KW-0479">Metal-binding</keyword>
<dbReference type="NCBIfam" id="TIGR01573">
    <property type="entry name" value="cas2"/>
    <property type="match status" value="1"/>
</dbReference>
<evidence type="ECO:0000256" key="8">
    <source>
        <dbReference type="ARBA" id="ARBA00023118"/>
    </source>
</evidence>
<dbReference type="Gene3D" id="3.30.70.240">
    <property type="match status" value="1"/>
</dbReference>
<dbReference type="EC" id="3.1.-.-" evidence="9"/>
<keyword evidence="3 9" id="KW-0540">Nuclease</keyword>
<keyword evidence="7 9" id="KW-0460">Magnesium</keyword>
<dbReference type="GO" id="GO:0051607">
    <property type="term" value="P:defense response to virus"/>
    <property type="evidence" value="ECO:0007669"/>
    <property type="project" value="UniProtKB-UniRule"/>
</dbReference>
<dbReference type="InterPro" id="IPR021127">
    <property type="entry name" value="CRISPR_associated_Cas2"/>
</dbReference>
<dbReference type="EMBL" id="FOIF01000018">
    <property type="protein sequence ID" value="SES90532.1"/>
    <property type="molecule type" value="Genomic_DNA"/>
</dbReference>
<name>A0A1I0A8K9_9FIRM</name>
<dbReference type="SUPFAM" id="SSF143430">
    <property type="entry name" value="TTP0101/SSO1404-like"/>
    <property type="match status" value="1"/>
</dbReference>
<dbReference type="InterPro" id="IPR019199">
    <property type="entry name" value="Virulence_VapD/CRISPR_Cas2"/>
</dbReference>
<evidence type="ECO:0000256" key="1">
    <source>
        <dbReference type="ARBA" id="ARBA00001946"/>
    </source>
</evidence>
<dbReference type="GO" id="GO:0043571">
    <property type="term" value="P:maintenance of CRISPR repeat elements"/>
    <property type="evidence" value="ECO:0007669"/>
    <property type="project" value="UniProtKB-UniRule"/>
</dbReference>
<dbReference type="PANTHER" id="PTHR34405">
    <property type="entry name" value="CRISPR-ASSOCIATED ENDORIBONUCLEASE CAS2"/>
    <property type="match status" value="1"/>
</dbReference>
<comment type="cofactor">
    <cofactor evidence="1 9">
        <name>Mg(2+)</name>
        <dbReference type="ChEBI" id="CHEBI:18420"/>
    </cofactor>
</comment>
<gene>
    <name evidence="9" type="primary">cas2</name>
    <name evidence="10" type="ORF">SAMN03080614_101818</name>
</gene>
<dbReference type="GO" id="GO:0004521">
    <property type="term" value="F:RNA endonuclease activity"/>
    <property type="evidence" value="ECO:0007669"/>
    <property type="project" value="InterPro"/>
</dbReference>
<evidence type="ECO:0000256" key="4">
    <source>
        <dbReference type="ARBA" id="ARBA00022723"/>
    </source>
</evidence>
<dbReference type="Pfam" id="PF09827">
    <property type="entry name" value="CRISPR_Cas2"/>
    <property type="match status" value="1"/>
</dbReference>
<comment type="subunit">
    <text evidence="9">Homodimer, forms a heterotetramer with a Cas1 homodimer.</text>
</comment>
<protein>
    <recommendedName>
        <fullName evidence="9">CRISPR-associated endoribonuclease Cas2</fullName>
        <ecNumber evidence="9">3.1.-.-</ecNumber>
    </recommendedName>
</protein>
<organism evidence="10 11">
    <name type="scientific">Anaerobranca gottschalkii DSM 13577</name>
    <dbReference type="NCBI Taxonomy" id="1120990"/>
    <lineage>
        <taxon>Bacteria</taxon>
        <taxon>Bacillati</taxon>
        <taxon>Bacillota</taxon>
        <taxon>Clostridia</taxon>
        <taxon>Eubacteriales</taxon>
        <taxon>Proteinivoracaceae</taxon>
        <taxon>Anaerobranca</taxon>
    </lineage>
</organism>
<dbReference type="Proteomes" id="UP000243819">
    <property type="component" value="Unassembled WGS sequence"/>
</dbReference>
<evidence type="ECO:0000256" key="6">
    <source>
        <dbReference type="ARBA" id="ARBA00022801"/>
    </source>
</evidence>
<dbReference type="STRING" id="1120990.SAMN03080614_101818"/>
<evidence type="ECO:0000256" key="2">
    <source>
        <dbReference type="ARBA" id="ARBA00009959"/>
    </source>
</evidence>
<keyword evidence="6 9" id="KW-0378">Hydrolase</keyword>
<sequence length="94" mass="11195">MFPNGDNMFVILVYDVEQKRVNKVLKTCRKYLYWVQNSVLEGEITESRLTKLKMELERIIDKEKDSVIIYRFSTRKYQVIETMGIKKGGEENIL</sequence>
<keyword evidence="5 9" id="KW-0255">Endonuclease</keyword>
<evidence type="ECO:0000256" key="5">
    <source>
        <dbReference type="ARBA" id="ARBA00022759"/>
    </source>
</evidence>
<evidence type="ECO:0000313" key="11">
    <source>
        <dbReference type="Proteomes" id="UP000243819"/>
    </source>
</evidence>
<dbReference type="CDD" id="cd09725">
    <property type="entry name" value="Cas2_I_II_III"/>
    <property type="match status" value="1"/>
</dbReference>
<evidence type="ECO:0000256" key="7">
    <source>
        <dbReference type="ARBA" id="ARBA00022842"/>
    </source>
</evidence>
<feature type="binding site" evidence="9">
    <location>
        <position position="15"/>
    </location>
    <ligand>
        <name>Mg(2+)</name>
        <dbReference type="ChEBI" id="CHEBI:18420"/>
        <note>catalytic</note>
    </ligand>
</feature>
<evidence type="ECO:0000313" key="10">
    <source>
        <dbReference type="EMBL" id="SES90532.1"/>
    </source>
</evidence>
<dbReference type="PANTHER" id="PTHR34405:SF1">
    <property type="entry name" value="CRISPR-ASSOCIATED ENDORIBONUCLEASE CAS2"/>
    <property type="match status" value="1"/>
</dbReference>
<evidence type="ECO:0000256" key="3">
    <source>
        <dbReference type="ARBA" id="ARBA00022722"/>
    </source>
</evidence>
<dbReference type="HAMAP" id="MF_01471">
    <property type="entry name" value="Cas2"/>
    <property type="match status" value="1"/>
</dbReference>
<dbReference type="GO" id="GO:0046872">
    <property type="term" value="F:metal ion binding"/>
    <property type="evidence" value="ECO:0007669"/>
    <property type="project" value="UniProtKB-UniRule"/>
</dbReference>
<dbReference type="AlphaFoldDB" id="A0A1I0A8K9"/>
<reference evidence="11" key="1">
    <citation type="submission" date="2016-10" db="EMBL/GenBank/DDBJ databases">
        <authorList>
            <person name="Varghese N."/>
            <person name="Submissions S."/>
        </authorList>
    </citation>
    <scope>NUCLEOTIDE SEQUENCE [LARGE SCALE GENOMIC DNA]</scope>
    <source>
        <strain evidence="11">DSM 13577</strain>
    </source>
</reference>
<comment type="similarity">
    <text evidence="2 9">Belongs to the CRISPR-associated endoribonuclease Cas2 protein family.</text>
</comment>
<comment type="function">
    <text evidence="9">CRISPR (clustered regularly interspaced short palindromic repeat), is an adaptive immune system that provides protection against mobile genetic elements (viruses, transposable elements and conjugative plasmids). CRISPR clusters contain sequences complementary to antecedent mobile elements and target invading nucleic acids. CRISPR clusters are transcribed and processed into CRISPR RNA (crRNA). Functions as a ssRNA-specific endoribonuclease. Involved in the integration of spacer DNA into the CRISPR cassette.</text>
</comment>
<keyword evidence="8 9" id="KW-0051">Antiviral defense</keyword>
<dbReference type="GO" id="GO:0016787">
    <property type="term" value="F:hydrolase activity"/>
    <property type="evidence" value="ECO:0007669"/>
    <property type="project" value="UniProtKB-KW"/>
</dbReference>
<keyword evidence="11" id="KW-1185">Reference proteome</keyword>
<accession>A0A1I0A8K9</accession>
<proteinExistence type="inferred from homology"/>
<evidence type="ECO:0000256" key="9">
    <source>
        <dbReference type="HAMAP-Rule" id="MF_01471"/>
    </source>
</evidence>